<reference evidence="10 11" key="1">
    <citation type="submission" date="2018-01" db="EMBL/GenBank/DDBJ databases">
        <title>Whole genome sequencing of Histamine producing bacteria.</title>
        <authorList>
            <person name="Butler K."/>
        </authorList>
    </citation>
    <scope>NUCLEOTIDE SEQUENCE [LARGE SCALE GENOMIC DNA]</scope>
    <source>
        <strain evidence="10 11">DSM 100436</strain>
    </source>
</reference>
<feature type="domain" description="P/Homo B" evidence="9">
    <location>
        <begin position="446"/>
        <end position="602"/>
    </location>
</feature>
<dbReference type="PANTHER" id="PTHR42884:SF14">
    <property type="entry name" value="NEUROENDOCRINE CONVERTASE 1"/>
    <property type="match status" value="1"/>
</dbReference>
<evidence type="ECO:0000313" key="10">
    <source>
        <dbReference type="EMBL" id="PSW11733.1"/>
    </source>
</evidence>
<dbReference type="PRINTS" id="PR00723">
    <property type="entry name" value="SUBTILISIN"/>
</dbReference>
<evidence type="ECO:0000256" key="3">
    <source>
        <dbReference type="ARBA" id="ARBA00022729"/>
    </source>
</evidence>
<name>A0A2T3NCH6_9GAMM</name>
<sequence length="602" mass="64525">MMVKPPSAATPDVDWSWVPDLPPGDPLFSQQWHLRNTGQAAFAKSAGTPGQDMNLWLTHLLGIHGVGINVAIIDDGLELDHPDLAANIRPGSWDLVNNDNDPTPDNPTDNHGTAVAGIAAAVGWNAIGGRGVAPKAGLKGFNWLLNQSIEGWLMSHGAAENTQDSRVFNQSYGYSTIYPVKYDLSQPKQALEEQVYAEVTQTSHQGRGSLFVKSAGNSYNYFYGWLGASLGAAFVLPGDYFDSNRSGPANNGLPMQDSNLTPTNANYWNLVVSALNADGGLSSYSSVGANVFVSAPGGEYGIDKPAMVTTDLSGCDAGNNVIGDSGNVLHGGHELDPNCDFMGTMNGTSSAAPNTSGAVALLMSANPALNWRDVKHILASTATKTDPQHSGAALSFIDSTGQLVEYDAIPGWQTNAAGYEFNSFYGFGRVNIDDAVMMALHYAQPLPPLMITDWTHKTVDSQIPDANLLGVDSHFQQSEDFVVEAVQVKLDVDHLRLHDLAVELISPAGTRSVLLSPRTGLVSQSLDNSVTGFDQQLLLSHHFYGESAKGQWRLVVRDTNSESSSWIAYFDSANIFSIPQVNNAQDGVLKSWDIRFFGHQGG</sequence>
<dbReference type="CDD" id="cd04059">
    <property type="entry name" value="Peptidases_S8_Protein_convertases_Kexins_Furin-like"/>
    <property type="match status" value="1"/>
</dbReference>
<evidence type="ECO:0000256" key="1">
    <source>
        <dbReference type="ARBA" id="ARBA00005325"/>
    </source>
</evidence>
<dbReference type="InterPro" id="IPR023828">
    <property type="entry name" value="Peptidase_S8_Ser-AS"/>
</dbReference>
<comment type="similarity">
    <text evidence="1">Belongs to the peptidase S8 family. Furin subfamily.</text>
</comment>
<keyword evidence="2 8" id="KW-0645">Protease</keyword>
<feature type="active site" description="Charge relay system" evidence="7 8">
    <location>
        <position position="111"/>
    </location>
</feature>
<accession>A0A2T3NCH6</accession>
<organism evidence="10 11">
    <name type="scientific">Photobacterium sanctipauli</name>
    <dbReference type="NCBI Taxonomy" id="1342794"/>
    <lineage>
        <taxon>Bacteria</taxon>
        <taxon>Pseudomonadati</taxon>
        <taxon>Pseudomonadota</taxon>
        <taxon>Gammaproteobacteria</taxon>
        <taxon>Vibrionales</taxon>
        <taxon>Vibrionaceae</taxon>
        <taxon>Photobacterium</taxon>
    </lineage>
</organism>
<dbReference type="InterPro" id="IPR000209">
    <property type="entry name" value="Peptidase_S8/S53_dom"/>
</dbReference>
<dbReference type="Pfam" id="PF00082">
    <property type="entry name" value="Peptidase_S8"/>
    <property type="match status" value="1"/>
</dbReference>
<evidence type="ECO:0000256" key="8">
    <source>
        <dbReference type="PROSITE-ProRule" id="PRU01240"/>
    </source>
</evidence>
<dbReference type="InterPro" id="IPR002884">
    <property type="entry name" value="P_dom"/>
</dbReference>
<dbReference type="Pfam" id="PF01483">
    <property type="entry name" value="P_proprotein"/>
    <property type="match status" value="1"/>
</dbReference>
<dbReference type="InterPro" id="IPR015500">
    <property type="entry name" value="Peptidase_S8_subtilisin-rel"/>
</dbReference>
<dbReference type="GO" id="GO:0012505">
    <property type="term" value="C:endomembrane system"/>
    <property type="evidence" value="ECO:0007669"/>
    <property type="project" value="UniProtKB-ARBA"/>
</dbReference>
<dbReference type="SUPFAM" id="SSF49785">
    <property type="entry name" value="Galactose-binding domain-like"/>
    <property type="match status" value="1"/>
</dbReference>
<dbReference type="PROSITE" id="PS00137">
    <property type="entry name" value="SUBTILASE_HIS"/>
    <property type="match status" value="1"/>
</dbReference>
<evidence type="ECO:0000313" key="11">
    <source>
        <dbReference type="Proteomes" id="UP000241771"/>
    </source>
</evidence>
<evidence type="ECO:0000256" key="7">
    <source>
        <dbReference type="PIRSR" id="PIRSR615500-1"/>
    </source>
</evidence>
<proteinExistence type="inferred from homology"/>
<keyword evidence="11" id="KW-1185">Reference proteome</keyword>
<dbReference type="InterPro" id="IPR034182">
    <property type="entry name" value="Kexin/furin"/>
</dbReference>
<dbReference type="AlphaFoldDB" id="A0A2T3NCH6"/>
<dbReference type="GO" id="GO:0016020">
    <property type="term" value="C:membrane"/>
    <property type="evidence" value="ECO:0007669"/>
    <property type="project" value="TreeGrafter"/>
</dbReference>
<dbReference type="PROSITE" id="PS00138">
    <property type="entry name" value="SUBTILASE_SER"/>
    <property type="match status" value="1"/>
</dbReference>
<dbReference type="InterPro" id="IPR023827">
    <property type="entry name" value="Peptidase_S8_Asp-AS"/>
</dbReference>
<dbReference type="PROSITE" id="PS51892">
    <property type="entry name" value="SUBTILASE"/>
    <property type="match status" value="1"/>
</dbReference>
<dbReference type="Gene3D" id="3.40.50.200">
    <property type="entry name" value="Peptidase S8/S53 domain"/>
    <property type="match status" value="1"/>
</dbReference>
<comment type="caution">
    <text evidence="10">The sequence shown here is derived from an EMBL/GenBank/DDBJ whole genome shotgun (WGS) entry which is preliminary data.</text>
</comment>
<keyword evidence="3" id="KW-0732">Signal</keyword>
<dbReference type="EMBL" id="PYMA01000023">
    <property type="protein sequence ID" value="PSW11733.1"/>
    <property type="molecule type" value="Genomic_DNA"/>
</dbReference>
<keyword evidence="4 8" id="KW-0378">Hydrolase</keyword>
<dbReference type="GO" id="GO:0005737">
    <property type="term" value="C:cytoplasm"/>
    <property type="evidence" value="ECO:0007669"/>
    <property type="project" value="UniProtKB-ARBA"/>
</dbReference>
<dbReference type="InterPro" id="IPR022398">
    <property type="entry name" value="Peptidase_S8_His-AS"/>
</dbReference>
<dbReference type="InterPro" id="IPR008979">
    <property type="entry name" value="Galactose-bd-like_sf"/>
</dbReference>
<dbReference type="SUPFAM" id="SSF52743">
    <property type="entry name" value="Subtilisin-like"/>
    <property type="match status" value="1"/>
</dbReference>
<dbReference type="Gene3D" id="2.60.120.260">
    <property type="entry name" value="Galactose-binding domain-like"/>
    <property type="match status" value="1"/>
</dbReference>
<feature type="active site" description="Charge relay system" evidence="7 8">
    <location>
        <position position="74"/>
    </location>
</feature>
<dbReference type="Proteomes" id="UP000241771">
    <property type="component" value="Unassembled WGS sequence"/>
</dbReference>
<keyword evidence="6" id="KW-0106">Calcium</keyword>
<dbReference type="PROSITE" id="PS00136">
    <property type="entry name" value="SUBTILASE_ASP"/>
    <property type="match status" value="1"/>
</dbReference>
<evidence type="ECO:0000259" key="9">
    <source>
        <dbReference type="PROSITE" id="PS51829"/>
    </source>
</evidence>
<feature type="active site" description="Charge relay system" evidence="7 8">
    <location>
        <position position="349"/>
    </location>
</feature>
<evidence type="ECO:0000256" key="5">
    <source>
        <dbReference type="ARBA" id="ARBA00022825"/>
    </source>
</evidence>
<evidence type="ECO:0000256" key="4">
    <source>
        <dbReference type="ARBA" id="ARBA00022801"/>
    </source>
</evidence>
<gene>
    <name evidence="10" type="ORF">C9I98_23760</name>
</gene>
<dbReference type="InterPro" id="IPR036852">
    <property type="entry name" value="Peptidase_S8/S53_dom_sf"/>
</dbReference>
<evidence type="ECO:0000256" key="6">
    <source>
        <dbReference type="ARBA" id="ARBA00022837"/>
    </source>
</evidence>
<dbReference type="PROSITE" id="PS51829">
    <property type="entry name" value="P_HOMO_B"/>
    <property type="match status" value="1"/>
</dbReference>
<dbReference type="GO" id="GO:0004252">
    <property type="term" value="F:serine-type endopeptidase activity"/>
    <property type="evidence" value="ECO:0007669"/>
    <property type="project" value="UniProtKB-UniRule"/>
</dbReference>
<dbReference type="PANTHER" id="PTHR42884">
    <property type="entry name" value="PROPROTEIN CONVERTASE SUBTILISIN/KEXIN-RELATED"/>
    <property type="match status" value="1"/>
</dbReference>
<evidence type="ECO:0000256" key="2">
    <source>
        <dbReference type="ARBA" id="ARBA00022670"/>
    </source>
</evidence>
<protein>
    <submittedName>
        <fullName evidence="10">Peptidase S8</fullName>
    </submittedName>
</protein>
<keyword evidence="5 8" id="KW-0720">Serine protease</keyword>
<dbReference type="GO" id="GO:0016485">
    <property type="term" value="P:protein processing"/>
    <property type="evidence" value="ECO:0007669"/>
    <property type="project" value="TreeGrafter"/>
</dbReference>